<proteinExistence type="predicted"/>
<reference evidence="2" key="5">
    <citation type="journal article" date="2021" name="G3 (Bethesda)">
        <title>Aegilops tauschii genome assembly Aet v5.0 features greater sequence contiguity and improved annotation.</title>
        <authorList>
            <person name="Wang L."/>
            <person name="Zhu T."/>
            <person name="Rodriguez J.C."/>
            <person name="Deal K.R."/>
            <person name="Dubcovsky J."/>
            <person name="McGuire P.E."/>
            <person name="Lux T."/>
            <person name="Spannagl M."/>
            <person name="Mayer K.F.X."/>
            <person name="Baldrich P."/>
            <person name="Meyers B.C."/>
            <person name="Huo N."/>
            <person name="Gu Y.Q."/>
            <person name="Zhou H."/>
            <person name="Devos K.M."/>
            <person name="Bennetzen J.L."/>
            <person name="Unver T."/>
            <person name="Budak H."/>
            <person name="Gulick P.J."/>
            <person name="Galiba G."/>
            <person name="Kalapos B."/>
            <person name="Nelson D.R."/>
            <person name="Li P."/>
            <person name="You F.M."/>
            <person name="Luo M.C."/>
            <person name="Dvorak J."/>
        </authorList>
    </citation>
    <scope>NUCLEOTIDE SEQUENCE [LARGE SCALE GENOMIC DNA]</scope>
    <source>
        <strain evidence="2">cv. AL8/78</strain>
    </source>
</reference>
<reference evidence="2" key="4">
    <citation type="submission" date="2019-03" db="UniProtKB">
        <authorList>
            <consortium name="EnsemblPlants"/>
        </authorList>
    </citation>
    <scope>IDENTIFICATION</scope>
</reference>
<dbReference type="EnsemblPlants" id="AET1Gv21036900.54">
    <property type="protein sequence ID" value="AET1Gv21036900.54"/>
    <property type="gene ID" value="AET1Gv21036900"/>
</dbReference>
<sequence>MLKPEHDLQVSQGNSQAAHFSSMDPSFSKAAASSPLEQTRRNQLPKHTAAAIWCDTRCAERTADSAAEPCISGHLNHASPGLSDLQMPI</sequence>
<accession>A0A453A4C5</accession>
<evidence type="ECO:0000256" key="1">
    <source>
        <dbReference type="SAM" id="MobiDB-lite"/>
    </source>
</evidence>
<organism evidence="2 3">
    <name type="scientific">Aegilops tauschii subsp. strangulata</name>
    <name type="common">Goatgrass</name>
    <dbReference type="NCBI Taxonomy" id="200361"/>
    <lineage>
        <taxon>Eukaryota</taxon>
        <taxon>Viridiplantae</taxon>
        <taxon>Streptophyta</taxon>
        <taxon>Embryophyta</taxon>
        <taxon>Tracheophyta</taxon>
        <taxon>Spermatophyta</taxon>
        <taxon>Magnoliopsida</taxon>
        <taxon>Liliopsida</taxon>
        <taxon>Poales</taxon>
        <taxon>Poaceae</taxon>
        <taxon>BOP clade</taxon>
        <taxon>Pooideae</taxon>
        <taxon>Triticodae</taxon>
        <taxon>Triticeae</taxon>
        <taxon>Triticinae</taxon>
        <taxon>Aegilops</taxon>
    </lineage>
</organism>
<dbReference type="AlphaFoldDB" id="A0A453A4C5"/>
<protein>
    <submittedName>
        <fullName evidence="2">Uncharacterized protein</fullName>
    </submittedName>
</protein>
<evidence type="ECO:0000313" key="2">
    <source>
        <dbReference type="EnsemblPlants" id="AET1Gv21036900.54"/>
    </source>
</evidence>
<name>A0A453A4C5_AEGTS</name>
<feature type="compositionally biased region" description="Polar residues" evidence="1">
    <location>
        <begin position="9"/>
        <end position="25"/>
    </location>
</feature>
<evidence type="ECO:0000313" key="3">
    <source>
        <dbReference type="Proteomes" id="UP000015105"/>
    </source>
</evidence>
<reference evidence="3" key="1">
    <citation type="journal article" date="2014" name="Science">
        <title>Ancient hybridizations among the ancestral genomes of bread wheat.</title>
        <authorList>
            <consortium name="International Wheat Genome Sequencing Consortium,"/>
            <person name="Marcussen T."/>
            <person name="Sandve S.R."/>
            <person name="Heier L."/>
            <person name="Spannagl M."/>
            <person name="Pfeifer M."/>
            <person name="Jakobsen K.S."/>
            <person name="Wulff B.B."/>
            <person name="Steuernagel B."/>
            <person name="Mayer K.F."/>
            <person name="Olsen O.A."/>
        </authorList>
    </citation>
    <scope>NUCLEOTIDE SEQUENCE [LARGE SCALE GENOMIC DNA]</scope>
    <source>
        <strain evidence="3">cv. AL8/78</strain>
    </source>
</reference>
<dbReference type="Proteomes" id="UP000015105">
    <property type="component" value="Chromosome 1D"/>
</dbReference>
<dbReference type="Gramene" id="AET1Gv21036900.54">
    <property type="protein sequence ID" value="AET1Gv21036900.54"/>
    <property type="gene ID" value="AET1Gv21036900"/>
</dbReference>
<reference evidence="3" key="2">
    <citation type="journal article" date="2017" name="Nat. Plants">
        <title>The Aegilops tauschii genome reveals multiple impacts of transposons.</title>
        <authorList>
            <person name="Zhao G."/>
            <person name="Zou C."/>
            <person name="Li K."/>
            <person name="Wang K."/>
            <person name="Li T."/>
            <person name="Gao L."/>
            <person name="Zhang X."/>
            <person name="Wang H."/>
            <person name="Yang Z."/>
            <person name="Liu X."/>
            <person name="Jiang W."/>
            <person name="Mao L."/>
            <person name="Kong X."/>
            <person name="Jiao Y."/>
            <person name="Jia J."/>
        </authorList>
    </citation>
    <scope>NUCLEOTIDE SEQUENCE [LARGE SCALE GENOMIC DNA]</scope>
    <source>
        <strain evidence="3">cv. AL8/78</strain>
    </source>
</reference>
<reference evidence="2" key="3">
    <citation type="journal article" date="2017" name="Nature">
        <title>Genome sequence of the progenitor of the wheat D genome Aegilops tauschii.</title>
        <authorList>
            <person name="Luo M.C."/>
            <person name="Gu Y.Q."/>
            <person name="Puiu D."/>
            <person name="Wang H."/>
            <person name="Twardziok S.O."/>
            <person name="Deal K.R."/>
            <person name="Huo N."/>
            <person name="Zhu T."/>
            <person name="Wang L."/>
            <person name="Wang Y."/>
            <person name="McGuire P.E."/>
            <person name="Liu S."/>
            <person name="Long H."/>
            <person name="Ramasamy R.K."/>
            <person name="Rodriguez J.C."/>
            <person name="Van S.L."/>
            <person name="Yuan L."/>
            <person name="Wang Z."/>
            <person name="Xia Z."/>
            <person name="Xiao L."/>
            <person name="Anderson O.D."/>
            <person name="Ouyang S."/>
            <person name="Liang Y."/>
            <person name="Zimin A.V."/>
            <person name="Pertea G."/>
            <person name="Qi P."/>
            <person name="Bennetzen J.L."/>
            <person name="Dai X."/>
            <person name="Dawson M.W."/>
            <person name="Muller H.G."/>
            <person name="Kugler K."/>
            <person name="Rivarola-Duarte L."/>
            <person name="Spannagl M."/>
            <person name="Mayer K.F.X."/>
            <person name="Lu F.H."/>
            <person name="Bevan M.W."/>
            <person name="Leroy P."/>
            <person name="Li P."/>
            <person name="You F.M."/>
            <person name="Sun Q."/>
            <person name="Liu Z."/>
            <person name="Lyons E."/>
            <person name="Wicker T."/>
            <person name="Salzberg S.L."/>
            <person name="Devos K.M."/>
            <person name="Dvorak J."/>
        </authorList>
    </citation>
    <scope>NUCLEOTIDE SEQUENCE [LARGE SCALE GENOMIC DNA]</scope>
    <source>
        <strain evidence="2">cv. AL8/78</strain>
    </source>
</reference>
<keyword evidence="3" id="KW-1185">Reference proteome</keyword>
<feature type="region of interest" description="Disordered" evidence="1">
    <location>
        <begin position="1"/>
        <end position="46"/>
    </location>
</feature>